<feature type="compositionally biased region" description="Polar residues" evidence="2">
    <location>
        <begin position="210"/>
        <end position="219"/>
    </location>
</feature>
<feature type="region of interest" description="Disordered" evidence="2">
    <location>
        <begin position="1025"/>
        <end position="1048"/>
    </location>
</feature>
<dbReference type="Proteomes" id="UP000017396">
    <property type="component" value="Chromosome"/>
</dbReference>
<feature type="region of interest" description="Disordered" evidence="2">
    <location>
        <begin position="777"/>
        <end position="796"/>
    </location>
</feature>
<dbReference type="STRING" id="1183438.GKIL_0106"/>
<dbReference type="eggNOG" id="COG3209">
    <property type="taxonomic scope" value="Bacteria"/>
</dbReference>
<feature type="compositionally biased region" description="Acidic residues" evidence="2">
    <location>
        <begin position="87"/>
        <end position="98"/>
    </location>
</feature>
<feature type="region of interest" description="Disordered" evidence="2">
    <location>
        <begin position="1"/>
        <end position="231"/>
    </location>
</feature>
<reference evidence="3 4" key="1">
    <citation type="journal article" date="2013" name="PLoS ONE">
        <title>Cultivation and Complete Genome Sequencing of Gloeobacter kilaueensis sp. nov., from a Lava Cave in Kilauea Caldera, Hawai'i.</title>
        <authorList>
            <person name="Saw J.H."/>
            <person name="Schatz M."/>
            <person name="Brown M.V."/>
            <person name="Kunkel D.D."/>
            <person name="Foster J.S."/>
            <person name="Shick H."/>
            <person name="Christensen S."/>
            <person name="Hou S."/>
            <person name="Wan X."/>
            <person name="Donachie S.P."/>
        </authorList>
    </citation>
    <scope>NUCLEOTIDE SEQUENCE [LARGE SCALE GENOMIC DNA]</scope>
    <source>
        <strain evidence="4">JS</strain>
    </source>
</reference>
<feature type="compositionally biased region" description="Polar residues" evidence="2">
    <location>
        <begin position="252"/>
        <end position="266"/>
    </location>
</feature>
<keyword evidence="1" id="KW-0175">Coiled coil</keyword>
<dbReference type="RefSeq" id="WP_023171345.1">
    <property type="nucleotide sequence ID" value="NC_022600.1"/>
</dbReference>
<feature type="region of interest" description="Disordered" evidence="2">
    <location>
        <begin position="316"/>
        <end position="400"/>
    </location>
</feature>
<feature type="compositionally biased region" description="Acidic residues" evidence="2">
    <location>
        <begin position="1"/>
        <end position="20"/>
    </location>
</feature>
<protein>
    <submittedName>
        <fullName evidence="3">Transcription termination factor Rho</fullName>
    </submittedName>
</protein>
<dbReference type="OrthoDB" id="9554607at2"/>
<evidence type="ECO:0000313" key="3">
    <source>
        <dbReference type="EMBL" id="AGY56353.1"/>
    </source>
</evidence>
<dbReference type="AlphaFoldDB" id="U5QC13"/>
<evidence type="ECO:0000256" key="2">
    <source>
        <dbReference type="SAM" id="MobiDB-lite"/>
    </source>
</evidence>
<evidence type="ECO:0000313" key="4">
    <source>
        <dbReference type="Proteomes" id="UP000017396"/>
    </source>
</evidence>
<dbReference type="EMBL" id="CP003587">
    <property type="protein sequence ID" value="AGY56353.1"/>
    <property type="molecule type" value="Genomic_DNA"/>
</dbReference>
<feature type="coiled-coil region" evidence="1">
    <location>
        <begin position="405"/>
        <end position="432"/>
    </location>
</feature>
<dbReference type="KEGG" id="glj:GKIL_0106"/>
<feature type="region of interest" description="Disordered" evidence="2">
    <location>
        <begin position="532"/>
        <end position="556"/>
    </location>
</feature>
<sequence>MPDEEDYSPSDDTEEDEAASPEEQSPASELEADIPSDAPAADDTASAVAEADFDTDDTAWAADDSTDWRAEDDEYNFAGSDGADATADVDFDPADTAEADPLFFDDTAVDPSAFDGGSEATDADFDYLPGIDDAPAPTALDDPDTLPLDITDTDDQSDGEAFASDALFARDGEPLAIDNPDAESLPFDDSADGLPGSEDVPSYALDVTDDQQTPLSTDENPAADEDDNPLSELFTSATEAVSDLLALGGADSKQQSEPSANAQPDDSGSALGALGEGLSNIWEGLSDFGEAALGAVSNPAALPEQAENFLAGTFGDLGETFTNLFGNSDSDEEAQANPDPDGAAQANADPDNPDNNNPQTDVNADDGSQPNANPSAADTNAQSGTNTNPQAPPNAAQPLTAEQLQQQQLQQLSQARAELANYRQQVDAQFNKIVNEDGTVLDRAADTGKAVLENTVNTVADVAGDAWNFLTGNGDKDEDHKLMQEDSSSAVEAQTKQKLDQLDSKFNELETAIKNGDNTAIQRLNSELYGDPQQQAAAAAAQQNPSGEQTPPPPPPGLMAQTINDVNGSVQKFSQDFNAGGEMLKMGLVTVAAVGVTVATGGAGAGAGVAMLAAAGTGAAANVAINAADETASGHQYSLEQMGNDALSGLQTGALSAIPIPGVGAVGGAASKGILGATEQVLGREIAESAIAQGASKFIGHQVVEGTYQNAVGGMLNTAAGVAFDPNLSLEQKLSAVGNSGLEAFDPSNIVLNTATGVGIEASLNRLGRARVEVPAGEVPPAPELPEGSPLRNAQGEVPLPTVEVPQLPESGQTPFEPSVVEREPVAVGAERSSKPDAAPTPIEEPASGQSNERRRSEESETAASPETEGGSNGDGNGNGDGDEPPRNRNEEEGSGNEEGNEEGQNNPEEEEPSNDNSNDDASESLPEDEDNQTAAEDRNVTVYRVEGEGNQRVLIDKNGGVDIPVVRSKKGKGPERALFLNFGDEARAEEFLQQRSKQFPDTQVKSFDVPEPFLEEMRRIAVPQSEKKQFPNRPEIADPTKASDQFGLTEEQIKTLREVIIQGTGKIRSE</sequence>
<dbReference type="HOGENOM" id="CLU_287556_0_0_3"/>
<feature type="compositionally biased region" description="Low complexity" evidence="2">
    <location>
        <begin position="33"/>
        <end position="50"/>
    </location>
</feature>
<gene>
    <name evidence="3" type="ORF">GKIL_0106</name>
</gene>
<feature type="compositionally biased region" description="Low complexity" evidence="2">
    <location>
        <begin position="131"/>
        <end position="150"/>
    </location>
</feature>
<name>U5QC13_GLOK1</name>
<keyword evidence="4" id="KW-1185">Reference proteome</keyword>
<feature type="region of interest" description="Disordered" evidence="2">
    <location>
        <begin position="804"/>
        <end position="944"/>
    </location>
</feature>
<feature type="region of interest" description="Disordered" evidence="2">
    <location>
        <begin position="245"/>
        <end position="274"/>
    </location>
</feature>
<feature type="compositionally biased region" description="Polar residues" evidence="2">
    <location>
        <begin position="360"/>
        <end position="384"/>
    </location>
</feature>
<feature type="compositionally biased region" description="Gly residues" evidence="2">
    <location>
        <begin position="871"/>
        <end position="880"/>
    </location>
</feature>
<accession>U5QC13</accession>
<evidence type="ECO:0000256" key="1">
    <source>
        <dbReference type="SAM" id="Coils"/>
    </source>
</evidence>
<feature type="compositionally biased region" description="Low complexity" evidence="2">
    <location>
        <begin position="533"/>
        <end position="543"/>
    </location>
</feature>
<feature type="compositionally biased region" description="Low complexity" evidence="2">
    <location>
        <begin position="385"/>
        <end position="400"/>
    </location>
</feature>
<organism evidence="3 4">
    <name type="scientific">Gloeobacter kilaueensis (strain ATCC BAA-2537 / CCAP 1431/1 / ULC 316 / JS1)</name>
    <dbReference type="NCBI Taxonomy" id="1183438"/>
    <lineage>
        <taxon>Bacteria</taxon>
        <taxon>Bacillati</taxon>
        <taxon>Cyanobacteriota</taxon>
        <taxon>Cyanophyceae</taxon>
        <taxon>Gloeobacterales</taxon>
        <taxon>Gloeobacteraceae</taxon>
        <taxon>Gloeobacter</taxon>
    </lineage>
</organism>
<proteinExistence type="predicted"/>
<feature type="compositionally biased region" description="Low complexity" evidence="2">
    <location>
        <begin position="335"/>
        <end position="359"/>
    </location>
</feature>
<feature type="compositionally biased region" description="Acidic residues" evidence="2">
    <location>
        <begin position="893"/>
        <end position="932"/>
    </location>
</feature>